<evidence type="ECO:0000313" key="2">
    <source>
        <dbReference type="Proteomes" id="UP000186922"/>
    </source>
</evidence>
<dbReference type="Proteomes" id="UP000186922">
    <property type="component" value="Unassembled WGS sequence"/>
</dbReference>
<reference evidence="1 2" key="1">
    <citation type="journal article" date="2016" name="Nat. Commun.">
        <title>Extremotolerant tardigrade genome and improved radiotolerance of human cultured cells by tardigrade-unique protein.</title>
        <authorList>
            <person name="Hashimoto T."/>
            <person name="Horikawa D.D."/>
            <person name="Saito Y."/>
            <person name="Kuwahara H."/>
            <person name="Kozuka-Hata H."/>
            <person name="Shin-I T."/>
            <person name="Minakuchi Y."/>
            <person name="Ohishi K."/>
            <person name="Motoyama A."/>
            <person name="Aizu T."/>
            <person name="Enomoto A."/>
            <person name="Kondo K."/>
            <person name="Tanaka S."/>
            <person name="Hara Y."/>
            <person name="Koshikawa S."/>
            <person name="Sagara H."/>
            <person name="Miura T."/>
            <person name="Yokobori S."/>
            <person name="Miyagawa K."/>
            <person name="Suzuki Y."/>
            <person name="Kubo T."/>
            <person name="Oyama M."/>
            <person name="Kohara Y."/>
            <person name="Fujiyama A."/>
            <person name="Arakawa K."/>
            <person name="Katayama T."/>
            <person name="Toyoda A."/>
            <person name="Kunieda T."/>
        </authorList>
    </citation>
    <scope>NUCLEOTIDE SEQUENCE [LARGE SCALE GENOMIC DNA]</scope>
    <source>
        <strain evidence="1 2">YOKOZUNA-1</strain>
    </source>
</reference>
<name>A0A1D1UM32_RAMVA</name>
<accession>A0A1D1UM32</accession>
<proteinExistence type="predicted"/>
<gene>
    <name evidence="1" type="primary">RvY_03156-1</name>
    <name evidence="1" type="synonym">RvY_03156.1</name>
    <name evidence="1" type="ORF">RvY_03156</name>
</gene>
<sequence length="111" mass="12328">MTPKLGQVTEISFEGTVNGIADIVDEREMGLVKMLRGLSASSSSAKPVRQNIRADNLRLLEISAYGDIYRELKPEQFFESSAVGKNVLKICSHNVKRRTGSCYFANSFNLL</sequence>
<evidence type="ECO:0000313" key="1">
    <source>
        <dbReference type="EMBL" id="GAU90786.1"/>
    </source>
</evidence>
<dbReference type="EMBL" id="BDGG01000001">
    <property type="protein sequence ID" value="GAU90786.1"/>
    <property type="molecule type" value="Genomic_DNA"/>
</dbReference>
<dbReference type="AlphaFoldDB" id="A0A1D1UM32"/>
<protein>
    <submittedName>
        <fullName evidence="1">Uncharacterized protein</fullName>
    </submittedName>
</protein>
<comment type="caution">
    <text evidence="1">The sequence shown here is derived from an EMBL/GenBank/DDBJ whole genome shotgun (WGS) entry which is preliminary data.</text>
</comment>
<organism evidence="1 2">
    <name type="scientific">Ramazzottius varieornatus</name>
    <name type="common">Water bear</name>
    <name type="synonym">Tardigrade</name>
    <dbReference type="NCBI Taxonomy" id="947166"/>
    <lineage>
        <taxon>Eukaryota</taxon>
        <taxon>Metazoa</taxon>
        <taxon>Ecdysozoa</taxon>
        <taxon>Tardigrada</taxon>
        <taxon>Eutardigrada</taxon>
        <taxon>Parachela</taxon>
        <taxon>Hypsibioidea</taxon>
        <taxon>Ramazzottiidae</taxon>
        <taxon>Ramazzottius</taxon>
    </lineage>
</organism>
<keyword evidence="2" id="KW-1185">Reference proteome</keyword>